<comment type="caution">
    <text evidence="1">The sequence shown here is derived from an EMBL/GenBank/DDBJ whole genome shotgun (WGS) entry which is preliminary data.</text>
</comment>
<proteinExistence type="predicted"/>
<dbReference type="Proteomes" id="UP000663866">
    <property type="component" value="Unassembled WGS sequence"/>
</dbReference>
<protein>
    <submittedName>
        <fullName evidence="1">Uncharacterized protein</fullName>
    </submittedName>
</protein>
<keyword evidence="2" id="KW-1185">Reference proteome</keyword>
<feature type="non-terminal residue" evidence="1">
    <location>
        <position position="1"/>
    </location>
</feature>
<sequence length="160" mass="18246">SSSEYPDALIRAALCRAQLKLNRSRKKNSTRLLCLTAHLALNSPSLPAPILFNGLKQSHKYRETILNGLWNYQSLNIKSEQAFNQWSSSCAVCCLFNANKFQNESISRMRNLLMLDKLNNKSNVSNDLLKCSTCYVSVHRECYEIVCLALNVPIKIEYKQ</sequence>
<evidence type="ECO:0000313" key="1">
    <source>
        <dbReference type="EMBL" id="CAF4561395.1"/>
    </source>
</evidence>
<gene>
    <name evidence="1" type="ORF">OVN521_LOCUS43658</name>
</gene>
<evidence type="ECO:0000313" key="2">
    <source>
        <dbReference type="Proteomes" id="UP000663866"/>
    </source>
</evidence>
<dbReference type="EMBL" id="CAJOBG010063296">
    <property type="protein sequence ID" value="CAF4561395.1"/>
    <property type="molecule type" value="Genomic_DNA"/>
</dbReference>
<reference evidence="1" key="1">
    <citation type="submission" date="2021-02" db="EMBL/GenBank/DDBJ databases">
        <authorList>
            <person name="Nowell W R."/>
        </authorList>
    </citation>
    <scope>NUCLEOTIDE SEQUENCE</scope>
</reference>
<dbReference type="AlphaFoldDB" id="A0A820ZKK9"/>
<organism evidence="1 2">
    <name type="scientific">Rotaria magnacalcarata</name>
    <dbReference type="NCBI Taxonomy" id="392030"/>
    <lineage>
        <taxon>Eukaryota</taxon>
        <taxon>Metazoa</taxon>
        <taxon>Spiralia</taxon>
        <taxon>Gnathifera</taxon>
        <taxon>Rotifera</taxon>
        <taxon>Eurotatoria</taxon>
        <taxon>Bdelloidea</taxon>
        <taxon>Philodinida</taxon>
        <taxon>Philodinidae</taxon>
        <taxon>Rotaria</taxon>
    </lineage>
</organism>
<feature type="non-terminal residue" evidence="1">
    <location>
        <position position="160"/>
    </location>
</feature>
<accession>A0A820ZKK9</accession>
<name>A0A820ZKK9_9BILA</name>